<dbReference type="AlphaFoldDB" id="A0A833UH97"/>
<gene>
    <name evidence="2" type="ORF">F2P56_021127</name>
</gene>
<dbReference type="PANTHER" id="PTHR37610:SF100">
    <property type="entry name" value="COPIA-LIKE POLYPROTEIN_RETROTRANSPOSON"/>
    <property type="match status" value="1"/>
</dbReference>
<evidence type="ECO:0000259" key="1">
    <source>
        <dbReference type="Pfam" id="PF03732"/>
    </source>
</evidence>
<feature type="domain" description="Retrotransposon gag" evidence="1">
    <location>
        <begin position="40"/>
        <end position="116"/>
    </location>
</feature>
<accession>A0A833UH97</accession>
<comment type="caution">
    <text evidence="2">The sequence shown here is derived from an EMBL/GenBank/DDBJ whole genome shotgun (WGS) entry which is preliminary data.</text>
</comment>
<dbReference type="EMBL" id="LIHL02000010">
    <property type="protein sequence ID" value="KAF5456987.1"/>
    <property type="molecule type" value="Genomic_DNA"/>
</dbReference>
<reference evidence="2" key="2">
    <citation type="submission" date="2020-03" db="EMBL/GenBank/DDBJ databases">
        <title>Walnut 2.0.</title>
        <authorList>
            <person name="Marrano A."/>
            <person name="Britton M."/>
            <person name="Zimin A.V."/>
            <person name="Zaini P.A."/>
            <person name="Workman R."/>
            <person name="Puiu D."/>
            <person name="Bianco L."/>
            <person name="Allen B.J."/>
            <person name="Troggio M."/>
            <person name="Leslie C.A."/>
            <person name="Timp W."/>
            <person name="Dendekar A."/>
            <person name="Salzberg S.L."/>
            <person name="Neale D.B."/>
        </authorList>
    </citation>
    <scope>NUCLEOTIDE SEQUENCE</scope>
    <source>
        <tissue evidence="2">Leaves</tissue>
    </source>
</reference>
<dbReference type="InterPro" id="IPR005162">
    <property type="entry name" value="Retrotrans_gag_dom"/>
</dbReference>
<organism evidence="2 3">
    <name type="scientific">Juglans regia</name>
    <name type="common">English walnut</name>
    <dbReference type="NCBI Taxonomy" id="51240"/>
    <lineage>
        <taxon>Eukaryota</taxon>
        <taxon>Viridiplantae</taxon>
        <taxon>Streptophyta</taxon>
        <taxon>Embryophyta</taxon>
        <taxon>Tracheophyta</taxon>
        <taxon>Spermatophyta</taxon>
        <taxon>Magnoliopsida</taxon>
        <taxon>eudicotyledons</taxon>
        <taxon>Gunneridae</taxon>
        <taxon>Pentapetalae</taxon>
        <taxon>rosids</taxon>
        <taxon>fabids</taxon>
        <taxon>Fagales</taxon>
        <taxon>Juglandaceae</taxon>
        <taxon>Juglans</taxon>
    </lineage>
</organism>
<name>A0A833UH97_JUGRE</name>
<dbReference type="Gramene" id="Jr10_00610_p1">
    <property type="protein sequence ID" value="cds.Jr10_00610_p1"/>
    <property type="gene ID" value="Jr10_00610"/>
</dbReference>
<dbReference type="Pfam" id="PF03732">
    <property type="entry name" value="Retrotrans_gag"/>
    <property type="match status" value="1"/>
</dbReference>
<reference evidence="2" key="1">
    <citation type="submission" date="2015-10" db="EMBL/GenBank/DDBJ databases">
        <authorList>
            <person name="Martinez-Garcia P.J."/>
            <person name="Crepeau M.W."/>
            <person name="Puiu D."/>
            <person name="Gonzalez-Ibeas D."/>
            <person name="Whalen J."/>
            <person name="Stevens K."/>
            <person name="Paul R."/>
            <person name="Butterfield T."/>
            <person name="Britton M."/>
            <person name="Reagan R."/>
            <person name="Chakraborty S."/>
            <person name="Walawage S.L."/>
            <person name="Vasquez-Gross H.A."/>
            <person name="Cardeno C."/>
            <person name="Famula R."/>
            <person name="Pratt K."/>
            <person name="Kuruganti S."/>
            <person name="Aradhya M.K."/>
            <person name="Leslie C.A."/>
            <person name="Dandekar A.M."/>
            <person name="Salzberg S.L."/>
            <person name="Wegrzyn J.L."/>
            <person name="Langley C.H."/>
            <person name="Neale D.B."/>
        </authorList>
    </citation>
    <scope>NUCLEOTIDE SEQUENCE</scope>
    <source>
        <tissue evidence="2">Leaves</tissue>
    </source>
</reference>
<dbReference type="PANTHER" id="PTHR37610">
    <property type="entry name" value="CCHC-TYPE DOMAIN-CONTAINING PROTEIN"/>
    <property type="match status" value="1"/>
</dbReference>
<evidence type="ECO:0000313" key="2">
    <source>
        <dbReference type="EMBL" id="KAF5456987.1"/>
    </source>
</evidence>
<dbReference type="Proteomes" id="UP000619265">
    <property type="component" value="Unassembled WGS sequence"/>
</dbReference>
<sequence>MSKAISAKNKSGFINGILKKPIIESDPLYLPWIRCNDMVVSWILNSVAKNIGSSILYIDNAADMWKDLQDRFSQGNRPRIFQLRKAISSLKQDQKSVSDYYTDLKSYWDELANYRRNFSQCSIETLKFLEVIQQEEYVIQFLMGLSDSFNSIRSQILLLDPFPSINKVISLVLQEEKQREVILDTSVPSLESIAALTAKPTKTGNFASK</sequence>
<proteinExistence type="predicted"/>
<protein>
    <recommendedName>
        <fullName evidence="1">Retrotransposon gag domain-containing protein</fullName>
    </recommendedName>
</protein>
<evidence type="ECO:0000313" key="3">
    <source>
        <dbReference type="Proteomes" id="UP000619265"/>
    </source>
</evidence>